<dbReference type="GO" id="GO:0005375">
    <property type="term" value="F:copper ion transmembrane transporter activity"/>
    <property type="evidence" value="ECO:0007669"/>
    <property type="project" value="UniProtKB-UniRule"/>
</dbReference>
<dbReference type="OrthoDB" id="73901at2759"/>
<reference evidence="6 7" key="1">
    <citation type="submission" date="2020-01" db="EMBL/GenBank/DDBJ databases">
        <authorList>
            <person name="Gupta K D."/>
        </authorList>
    </citation>
    <scope>NUCLEOTIDE SEQUENCE [LARGE SCALE GENOMIC DNA]</scope>
</reference>
<evidence type="ECO:0000313" key="6">
    <source>
        <dbReference type="EMBL" id="CAA7271353.1"/>
    </source>
</evidence>
<proteinExistence type="inferred from homology"/>
<keyword evidence="7" id="KW-1185">Reference proteome</keyword>
<evidence type="ECO:0000313" key="7">
    <source>
        <dbReference type="Proteomes" id="UP000467700"/>
    </source>
</evidence>
<keyword evidence="5" id="KW-0186">Copper</keyword>
<dbReference type="InterPro" id="IPR007274">
    <property type="entry name" value="Cop_transporter"/>
</dbReference>
<feature type="transmembrane region" description="Helical" evidence="5">
    <location>
        <begin position="83"/>
        <end position="104"/>
    </location>
</feature>
<comment type="similarity">
    <text evidence="5">Belongs to the copper transporter (Ctr) (TC 1.A.56) family. SLC31A subfamily.</text>
</comment>
<dbReference type="EMBL" id="CACVBS010000106">
    <property type="protein sequence ID" value="CAA7271353.1"/>
    <property type="molecule type" value="Genomic_DNA"/>
</dbReference>
<organism evidence="6 7">
    <name type="scientific">Cyclocybe aegerita</name>
    <name type="common">Black poplar mushroom</name>
    <name type="synonym">Agrocybe aegerita</name>
    <dbReference type="NCBI Taxonomy" id="1973307"/>
    <lineage>
        <taxon>Eukaryota</taxon>
        <taxon>Fungi</taxon>
        <taxon>Dikarya</taxon>
        <taxon>Basidiomycota</taxon>
        <taxon>Agaricomycotina</taxon>
        <taxon>Agaricomycetes</taxon>
        <taxon>Agaricomycetidae</taxon>
        <taxon>Agaricales</taxon>
        <taxon>Agaricineae</taxon>
        <taxon>Bolbitiaceae</taxon>
        <taxon>Cyclocybe</taxon>
    </lineage>
</organism>
<evidence type="ECO:0000256" key="5">
    <source>
        <dbReference type="RuleBase" id="RU367022"/>
    </source>
</evidence>
<comment type="subcellular location">
    <subcellularLocation>
        <location evidence="1 5">Membrane</location>
        <topology evidence="1 5">Multi-pass membrane protein</topology>
    </subcellularLocation>
</comment>
<dbReference type="GO" id="GO:0005886">
    <property type="term" value="C:plasma membrane"/>
    <property type="evidence" value="ECO:0007669"/>
    <property type="project" value="TreeGrafter"/>
</dbReference>
<keyword evidence="3 5" id="KW-1133">Transmembrane helix</keyword>
<dbReference type="PANTHER" id="PTHR12483">
    <property type="entry name" value="SOLUTE CARRIER FAMILY 31 COPPER TRANSPORTERS"/>
    <property type="match status" value="1"/>
</dbReference>
<protein>
    <recommendedName>
        <fullName evidence="5">Copper transport protein</fullName>
    </recommendedName>
</protein>
<comment type="caution">
    <text evidence="6">The sequence shown here is derived from an EMBL/GenBank/DDBJ whole genome shotgun (WGS) entry which is preliminary data.</text>
</comment>
<evidence type="ECO:0000256" key="3">
    <source>
        <dbReference type="ARBA" id="ARBA00022989"/>
    </source>
</evidence>
<dbReference type="Proteomes" id="UP000467700">
    <property type="component" value="Unassembled WGS sequence"/>
</dbReference>
<keyword evidence="5" id="KW-0187">Copper transport</keyword>
<keyword evidence="2 5" id="KW-0812">Transmembrane</keyword>
<feature type="transmembrane region" description="Helical" evidence="5">
    <location>
        <begin position="191"/>
        <end position="216"/>
    </location>
</feature>
<keyword evidence="5" id="KW-0813">Transport</keyword>
<gene>
    <name evidence="6" type="ORF">AAE3_LOCUS13590</name>
</gene>
<sequence>MSSTLTRFLRVTRLVLSLSLSVVAASFLPVALAHGDSSSSSSSSSFGAAVVAPTPASASSAHASMVPYLHFTPGVDTIFFLGWVPRSAGAIVGTCIGLFVLAIMERLVAAMRGRMEVVWRYRAHVRATSTSPNALEKSYTTASSSADSAAVPDKTPTFNIGFLVGTPTSHIAPSFILTHSLARGAIHALQAALGFAFMLVVMTYNVGYILSIILGLGVGETLFGRFGVVGGGEGSH</sequence>
<evidence type="ECO:0000256" key="4">
    <source>
        <dbReference type="ARBA" id="ARBA00023136"/>
    </source>
</evidence>
<keyword evidence="4 5" id="KW-0472">Membrane</keyword>
<dbReference type="AlphaFoldDB" id="A0A8S0X9I8"/>
<name>A0A8S0X9I8_CYCAE</name>
<dbReference type="PANTHER" id="PTHR12483:SF27">
    <property type="entry name" value="COPPER TRANSPORT PROTEIN CTR1"/>
    <property type="match status" value="1"/>
</dbReference>
<evidence type="ECO:0000256" key="1">
    <source>
        <dbReference type="ARBA" id="ARBA00004141"/>
    </source>
</evidence>
<accession>A0A8S0X9I8</accession>
<keyword evidence="5" id="KW-0406">Ion transport</keyword>
<evidence type="ECO:0000256" key="2">
    <source>
        <dbReference type="ARBA" id="ARBA00022692"/>
    </source>
</evidence>
<dbReference type="Pfam" id="PF04145">
    <property type="entry name" value="Ctr"/>
    <property type="match status" value="1"/>
</dbReference>